<dbReference type="Pfam" id="PF02958">
    <property type="entry name" value="EcKL"/>
    <property type="match status" value="1"/>
</dbReference>
<dbReference type="InterPro" id="IPR011009">
    <property type="entry name" value="Kinase-like_dom_sf"/>
</dbReference>
<accession>A0ABM5IRY4</accession>
<dbReference type="SUPFAM" id="SSF56112">
    <property type="entry name" value="Protein kinase-like (PK-like)"/>
    <property type="match status" value="1"/>
</dbReference>
<dbReference type="SMART" id="SM00587">
    <property type="entry name" value="CHK"/>
    <property type="match status" value="1"/>
</dbReference>
<evidence type="ECO:0000313" key="2">
    <source>
        <dbReference type="EnsemblMetazoa" id="XP_028140120.2"/>
    </source>
</evidence>
<evidence type="ECO:0000259" key="1">
    <source>
        <dbReference type="SMART" id="SM00587"/>
    </source>
</evidence>
<keyword evidence="3" id="KW-1185">Reference proteome</keyword>
<protein>
    <recommendedName>
        <fullName evidence="1">CHK kinase-like domain-containing protein</fullName>
    </recommendedName>
</protein>
<dbReference type="RefSeq" id="XP_028140120.2">
    <property type="nucleotide sequence ID" value="XM_028284319.2"/>
</dbReference>
<dbReference type="Proteomes" id="UP001652700">
    <property type="component" value="Unplaced"/>
</dbReference>
<dbReference type="GeneID" id="114334274"/>
<dbReference type="PANTHER" id="PTHR11012">
    <property type="entry name" value="PROTEIN KINASE-LIKE DOMAIN-CONTAINING"/>
    <property type="match status" value="1"/>
</dbReference>
<dbReference type="EnsemblMetazoa" id="XM_028284319.2">
    <property type="protein sequence ID" value="XP_028140120.2"/>
    <property type="gene ID" value="LOC114334274"/>
</dbReference>
<dbReference type="InterPro" id="IPR015897">
    <property type="entry name" value="CHK_kinase-like"/>
</dbReference>
<name>A0ABM5IRY4_DIAVI</name>
<reference evidence="2" key="1">
    <citation type="submission" date="2025-05" db="UniProtKB">
        <authorList>
            <consortium name="EnsemblMetazoa"/>
        </authorList>
    </citation>
    <scope>IDENTIFICATION</scope>
</reference>
<dbReference type="Gene3D" id="3.90.1200.10">
    <property type="match status" value="1"/>
</dbReference>
<organism evidence="2 3">
    <name type="scientific">Diabrotica virgifera virgifera</name>
    <name type="common">western corn rootworm</name>
    <dbReference type="NCBI Taxonomy" id="50390"/>
    <lineage>
        <taxon>Eukaryota</taxon>
        <taxon>Metazoa</taxon>
        <taxon>Ecdysozoa</taxon>
        <taxon>Arthropoda</taxon>
        <taxon>Hexapoda</taxon>
        <taxon>Insecta</taxon>
        <taxon>Pterygota</taxon>
        <taxon>Neoptera</taxon>
        <taxon>Endopterygota</taxon>
        <taxon>Coleoptera</taxon>
        <taxon>Polyphaga</taxon>
        <taxon>Cucujiformia</taxon>
        <taxon>Chrysomeloidea</taxon>
        <taxon>Chrysomelidae</taxon>
        <taxon>Galerucinae</taxon>
        <taxon>Diabroticina</taxon>
        <taxon>Diabroticites</taxon>
        <taxon>Diabrotica</taxon>
    </lineage>
</organism>
<sequence>MSMPSWITRETFQKVLASYFKANTVDVVSFTSKGACGAGENYTSDIFRTTITFRKNRGDVELLSVIVKCNSADGSKRTLAEVWNLFDKEVEMYKTTLPVIHSLLKEESTISSNCYYTSLTPHALIIMEDLSESGYNMLSRQLGFNLEISIKVMEKMAKLHAGSILAYKKNPGVMKSYSTGLHNDADELVRKWVKNGFSALADACLTWPGFEQYGQKLKMLGDQAMERGFQASKRKPGGFHVLNHGDTWVNNILIKFGLDKSVADVKFIDFQMAIFTSPAIDLHFYISSSPDTNVKLDHLDLLLDIYYSHLIVNLSRLQYTLNKVPTREEFLKDVYDRSFFGLMVAVTVVPFVKADKREDGIFDNIFIDTPFRHHVFNNDIYRQHIQCLLPFYDNFGILD</sequence>
<dbReference type="InterPro" id="IPR004119">
    <property type="entry name" value="EcKL"/>
</dbReference>
<proteinExistence type="predicted"/>
<evidence type="ECO:0000313" key="3">
    <source>
        <dbReference type="Proteomes" id="UP001652700"/>
    </source>
</evidence>
<feature type="domain" description="CHK kinase-like" evidence="1">
    <location>
        <begin position="125"/>
        <end position="316"/>
    </location>
</feature>
<dbReference type="PANTHER" id="PTHR11012:SF56">
    <property type="entry name" value="CHK KINASE-LIKE DOMAIN-CONTAINING PROTEIN-RELATED"/>
    <property type="match status" value="1"/>
</dbReference>